<comment type="caution">
    <text evidence="5">The sequence shown here is derived from an EMBL/GenBank/DDBJ whole genome shotgun (WGS) entry which is preliminary data.</text>
</comment>
<keyword evidence="6" id="KW-1185">Reference proteome</keyword>
<evidence type="ECO:0000313" key="6">
    <source>
        <dbReference type="Proteomes" id="UP000237631"/>
    </source>
</evidence>
<feature type="region of interest" description="Disordered" evidence="4">
    <location>
        <begin position="332"/>
        <end position="409"/>
    </location>
</feature>
<dbReference type="PANTHER" id="PTHR44090">
    <property type="entry name" value="WD REPEAT-CONTAINING PROTEIN 61"/>
    <property type="match status" value="1"/>
</dbReference>
<feature type="region of interest" description="Disordered" evidence="4">
    <location>
        <begin position="430"/>
        <end position="464"/>
    </location>
</feature>
<dbReference type="InterPro" id="IPR015943">
    <property type="entry name" value="WD40/YVTN_repeat-like_dom_sf"/>
</dbReference>
<dbReference type="Pfam" id="PF00400">
    <property type="entry name" value="WD40"/>
    <property type="match status" value="2"/>
</dbReference>
<evidence type="ECO:0000256" key="2">
    <source>
        <dbReference type="ARBA" id="ARBA00022737"/>
    </source>
</evidence>
<evidence type="ECO:0000256" key="4">
    <source>
        <dbReference type="SAM" id="MobiDB-lite"/>
    </source>
</evidence>
<dbReference type="InterPro" id="IPR036322">
    <property type="entry name" value="WD40_repeat_dom_sf"/>
</dbReference>
<evidence type="ECO:0000256" key="1">
    <source>
        <dbReference type="ARBA" id="ARBA00022574"/>
    </source>
</evidence>
<dbReference type="InterPro" id="IPR051510">
    <property type="entry name" value="SKI8"/>
</dbReference>
<evidence type="ECO:0000256" key="3">
    <source>
        <dbReference type="PROSITE-ProRule" id="PRU00221"/>
    </source>
</evidence>
<dbReference type="STRING" id="357750.A0A2S6C7F3"/>
<sequence>MNGGILTPAHNADVEAERGLPSGTLIQIYQRREDLIRAAGQALFAQLRYAPPTTDQLRKAVRNHFISRMAASLELHMPMWVEYATAGPRPSFEQVMQQADDNREPLMRGLPAWFTPEHNSWLASITGFDEYEVLESYQQDPNVQRIVEEIRVGGPAPAYGELFTPPPYSPPRPRTLAEERTFGDPWIRRPSISRRPHLGDRYNNSRLPDSIAAADPSNWVFPTERAPPANGGASSDSPPPYSNATREPANDHARRRARIYAATMTGRLSKLLPPSDISEVETVTESDSTDSDEDLLSQLGQFLQADTSLAMSRLAPGPFGYRRPSLFGFSNARSGPSYAPTPPAHSHNRHLSQRGVAPARRLSLVPLPPSSQRPSGSFSSVPQRMPGSYRSTSQRHGRPQNTPRSEHRANSALQAVGTGVLHEVRDACSEAHNPSVETEAESESEFEGFSDEVEDEPEATVQRDSVPRTKLSVGGPARRTRKLVLVAIMSKQYLQTLTISDAHPTDIFSLAVTPSHLLTASGSSSIKIYSTKGHTIHADSTEDENPYPLVQTLEKVHALGCHHICTSLDGKVAASVGFAGDLKLWQNDEESDKWLEKGQIITDKKNAGEHWAPALSENGQYLAVTTSDGRVNVYDTSKITPAASSAEKIAQYETKGSFGMSIDLSPNGEMTATGHQNGSIYIFNNSTKRLAHSLSGLIKPVRSVKFSPANKFLAAAGDSRIIALYDTQSGEQVANLTGHGSWITSLDWNWSGEFLVSCGYDGKVKVWSMERRECVATQTESEKCLWGVKWLVQGPKARNEVFVTGGAGKGLSFYREASGT</sequence>
<dbReference type="Proteomes" id="UP000237631">
    <property type="component" value="Unassembled WGS sequence"/>
</dbReference>
<dbReference type="OrthoDB" id="10251741at2759"/>
<proteinExistence type="predicted"/>
<dbReference type="PROSITE" id="PS50082">
    <property type="entry name" value="WD_REPEATS_2"/>
    <property type="match status" value="2"/>
</dbReference>
<dbReference type="CDD" id="cd00200">
    <property type="entry name" value="WD40"/>
    <property type="match status" value="1"/>
</dbReference>
<organism evidence="5 6">
    <name type="scientific">Cercospora berteroae</name>
    <dbReference type="NCBI Taxonomy" id="357750"/>
    <lineage>
        <taxon>Eukaryota</taxon>
        <taxon>Fungi</taxon>
        <taxon>Dikarya</taxon>
        <taxon>Ascomycota</taxon>
        <taxon>Pezizomycotina</taxon>
        <taxon>Dothideomycetes</taxon>
        <taxon>Dothideomycetidae</taxon>
        <taxon>Mycosphaerellales</taxon>
        <taxon>Mycosphaerellaceae</taxon>
        <taxon>Cercospora</taxon>
    </lineage>
</organism>
<dbReference type="SUPFAM" id="SSF50978">
    <property type="entry name" value="WD40 repeat-like"/>
    <property type="match status" value="1"/>
</dbReference>
<accession>A0A2S6C7F3</accession>
<dbReference type="GO" id="GO:0032991">
    <property type="term" value="C:protein-containing complex"/>
    <property type="evidence" value="ECO:0007669"/>
    <property type="project" value="UniProtKB-ARBA"/>
</dbReference>
<reference evidence="6" key="1">
    <citation type="journal article" date="2017" name="bioRxiv">
        <title>Conservation of a gene cluster reveals novel cercosporin biosynthetic mechanisms and extends production to the genus Colletotrichum.</title>
        <authorList>
            <person name="de Jonge R."/>
            <person name="Ebert M.K."/>
            <person name="Huitt-Roehl C.R."/>
            <person name="Pal P."/>
            <person name="Suttle J.C."/>
            <person name="Spanner R.E."/>
            <person name="Neubauer J.D."/>
            <person name="Jurick W.M.II."/>
            <person name="Stott K.A."/>
            <person name="Secor G.A."/>
            <person name="Thomma B.P.H.J."/>
            <person name="Van de Peer Y."/>
            <person name="Townsend C.A."/>
            <person name="Bolton M.D."/>
        </authorList>
    </citation>
    <scope>NUCLEOTIDE SEQUENCE [LARGE SCALE GENOMIC DNA]</scope>
    <source>
        <strain evidence="6">CBS538.71</strain>
    </source>
</reference>
<dbReference type="Gene3D" id="2.130.10.10">
    <property type="entry name" value="YVTN repeat-like/Quinoprotein amine dehydrogenase"/>
    <property type="match status" value="1"/>
</dbReference>
<feature type="compositionally biased region" description="Acidic residues" evidence="4">
    <location>
        <begin position="278"/>
        <end position="292"/>
    </location>
</feature>
<name>A0A2S6C7F3_9PEZI</name>
<dbReference type="PANTHER" id="PTHR44090:SF1">
    <property type="entry name" value="SUPERKILLER COMPLEX PROTEIN 8"/>
    <property type="match status" value="1"/>
</dbReference>
<feature type="repeat" description="WD" evidence="3">
    <location>
        <begin position="736"/>
        <end position="777"/>
    </location>
</feature>
<dbReference type="InterPro" id="IPR001680">
    <property type="entry name" value="WD40_rpt"/>
</dbReference>
<dbReference type="GO" id="GO:0005634">
    <property type="term" value="C:nucleus"/>
    <property type="evidence" value="ECO:0007669"/>
    <property type="project" value="TreeGrafter"/>
</dbReference>
<gene>
    <name evidence="5" type="ORF">CBER1_05868</name>
</gene>
<dbReference type="EMBL" id="PNEN01000534">
    <property type="protein sequence ID" value="PPJ55655.1"/>
    <property type="molecule type" value="Genomic_DNA"/>
</dbReference>
<feature type="compositionally biased region" description="Low complexity" evidence="4">
    <location>
        <begin position="372"/>
        <end position="382"/>
    </location>
</feature>
<dbReference type="PROSITE" id="PS50294">
    <property type="entry name" value="WD_REPEATS_REGION"/>
    <property type="match status" value="1"/>
</dbReference>
<keyword evidence="1 3" id="KW-0853">WD repeat</keyword>
<feature type="region of interest" description="Disordered" evidence="4">
    <location>
        <begin position="272"/>
        <end position="292"/>
    </location>
</feature>
<feature type="region of interest" description="Disordered" evidence="4">
    <location>
        <begin position="219"/>
        <end position="253"/>
    </location>
</feature>
<dbReference type="SMART" id="SM00320">
    <property type="entry name" value="WD40"/>
    <property type="match status" value="6"/>
</dbReference>
<dbReference type="AlphaFoldDB" id="A0A2S6C7F3"/>
<feature type="compositionally biased region" description="Acidic residues" evidence="4">
    <location>
        <begin position="438"/>
        <end position="458"/>
    </location>
</feature>
<evidence type="ECO:0000313" key="5">
    <source>
        <dbReference type="EMBL" id="PPJ55655.1"/>
    </source>
</evidence>
<protein>
    <submittedName>
        <fullName evidence="5">Uncharacterized protein</fullName>
    </submittedName>
</protein>
<keyword evidence="2" id="KW-0677">Repeat</keyword>
<feature type="repeat" description="WD" evidence="3">
    <location>
        <begin position="694"/>
        <end position="735"/>
    </location>
</feature>